<name>A0A8H3WF25_9PEZI</name>
<dbReference type="EMBL" id="WOWK01000027">
    <property type="protein sequence ID" value="KAF0326803.1"/>
    <property type="molecule type" value="Genomic_DNA"/>
</dbReference>
<evidence type="ECO:0000313" key="2">
    <source>
        <dbReference type="EMBL" id="KAF0326803.1"/>
    </source>
</evidence>
<reference evidence="2 3" key="1">
    <citation type="submission" date="2019-12" db="EMBL/GenBank/DDBJ databases">
        <title>A genome sequence resource for the geographically widespread anthracnose pathogen Colletotrichum asianum.</title>
        <authorList>
            <person name="Meng Y."/>
        </authorList>
    </citation>
    <scope>NUCLEOTIDE SEQUENCE [LARGE SCALE GENOMIC DNA]</scope>
    <source>
        <strain evidence="2 3">ICMP 18580</strain>
    </source>
</reference>
<keyword evidence="3" id="KW-1185">Reference proteome</keyword>
<accession>A0A8H3WF25</accession>
<gene>
    <name evidence="2" type="ORF">GQ607_005861</name>
</gene>
<dbReference type="OrthoDB" id="10271282at2759"/>
<evidence type="ECO:0000313" key="3">
    <source>
        <dbReference type="Proteomes" id="UP000434172"/>
    </source>
</evidence>
<dbReference type="Proteomes" id="UP000434172">
    <property type="component" value="Unassembled WGS sequence"/>
</dbReference>
<comment type="caution">
    <text evidence="2">The sequence shown here is derived from an EMBL/GenBank/DDBJ whole genome shotgun (WGS) entry which is preliminary data.</text>
</comment>
<dbReference type="AlphaFoldDB" id="A0A8H3WF25"/>
<evidence type="ECO:0000256" key="1">
    <source>
        <dbReference type="SAM" id="MobiDB-lite"/>
    </source>
</evidence>
<protein>
    <submittedName>
        <fullName evidence="2">Uncharacterized protein</fullName>
    </submittedName>
</protein>
<proteinExistence type="predicted"/>
<organism evidence="2 3">
    <name type="scientific">Colletotrichum asianum</name>
    <dbReference type="NCBI Taxonomy" id="702518"/>
    <lineage>
        <taxon>Eukaryota</taxon>
        <taxon>Fungi</taxon>
        <taxon>Dikarya</taxon>
        <taxon>Ascomycota</taxon>
        <taxon>Pezizomycotina</taxon>
        <taxon>Sordariomycetes</taxon>
        <taxon>Hypocreomycetidae</taxon>
        <taxon>Glomerellales</taxon>
        <taxon>Glomerellaceae</taxon>
        <taxon>Colletotrichum</taxon>
        <taxon>Colletotrichum gloeosporioides species complex</taxon>
    </lineage>
</organism>
<sequence length="71" mass="7803">MHGTSLRLTTEQKLKSNRQQTYRKMNNLGLYGGVHLVHAQLVDSRQSKQRPGPDGRLGSGIATEFHSTGGV</sequence>
<feature type="region of interest" description="Disordered" evidence="1">
    <location>
        <begin position="44"/>
        <end position="71"/>
    </location>
</feature>